<protein>
    <submittedName>
        <fullName evidence="7">O-antigen ligase family protein</fullName>
    </submittedName>
</protein>
<feature type="transmembrane region" description="Helical" evidence="5">
    <location>
        <begin position="58"/>
        <end position="78"/>
    </location>
</feature>
<evidence type="ECO:0000256" key="5">
    <source>
        <dbReference type="SAM" id="Phobius"/>
    </source>
</evidence>
<feature type="transmembrane region" description="Helical" evidence="5">
    <location>
        <begin position="284"/>
        <end position="306"/>
    </location>
</feature>
<keyword evidence="3 5" id="KW-1133">Transmembrane helix</keyword>
<feature type="transmembrane region" description="Helical" evidence="5">
    <location>
        <begin position="137"/>
        <end position="155"/>
    </location>
</feature>
<reference evidence="7 8" key="1">
    <citation type="submission" date="2019-05" db="EMBL/GenBank/DDBJ databases">
        <title>Verrucobacter flavum gen. nov., sp. nov. a new member of the family Verrucomicrobiaceae.</title>
        <authorList>
            <person name="Szuroczki S."/>
            <person name="Abbaszade G."/>
            <person name="Szabo A."/>
            <person name="Felfoldi T."/>
            <person name="Schumann P."/>
            <person name="Boka K."/>
            <person name="Keki Z."/>
            <person name="Toumi M."/>
            <person name="Toth E."/>
        </authorList>
    </citation>
    <scope>NUCLEOTIDE SEQUENCE [LARGE SCALE GENOMIC DNA]</scope>
    <source>
        <strain evidence="7 8">MG-N-17</strain>
    </source>
</reference>
<feature type="transmembrane region" description="Helical" evidence="5">
    <location>
        <begin position="234"/>
        <end position="252"/>
    </location>
</feature>
<evidence type="ECO:0000256" key="4">
    <source>
        <dbReference type="ARBA" id="ARBA00023136"/>
    </source>
</evidence>
<dbReference type="RefSeq" id="WP_138086988.1">
    <property type="nucleotide sequence ID" value="NZ_VAUV01000010.1"/>
</dbReference>
<feature type="transmembrane region" description="Helical" evidence="5">
    <location>
        <begin position="162"/>
        <end position="181"/>
    </location>
</feature>
<keyword evidence="2 5" id="KW-0812">Transmembrane</keyword>
<dbReference type="InterPro" id="IPR007016">
    <property type="entry name" value="O-antigen_ligase-rel_domated"/>
</dbReference>
<feature type="transmembrane region" description="Helical" evidence="5">
    <location>
        <begin position="210"/>
        <end position="227"/>
    </location>
</feature>
<feature type="transmembrane region" description="Helical" evidence="5">
    <location>
        <begin position="415"/>
        <end position="432"/>
    </location>
</feature>
<dbReference type="GO" id="GO:0016874">
    <property type="term" value="F:ligase activity"/>
    <property type="evidence" value="ECO:0007669"/>
    <property type="project" value="UniProtKB-KW"/>
</dbReference>
<evidence type="ECO:0000256" key="1">
    <source>
        <dbReference type="ARBA" id="ARBA00004141"/>
    </source>
</evidence>
<dbReference type="Proteomes" id="UP000306196">
    <property type="component" value="Unassembled WGS sequence"/>
</dbReference>
<evidence type="ECO:0000313" key="7">
    <source>
        <dbReference type="EMBL" id="TLD69933.1"/>
    </source>
</evidence>
<name>A0A5R8KC84_9BACT</name>
<comment type="caution">
    <text evidence="7">The sequence shown here is derived from an EMBL/GenBank/DDBJ whole genome shotgun (WGS) entry which is preliminary data.</text>
</comment>
<evidence type="ECO:0000259" key="6">
    <source>
        <dbReference type="Pfam" id="PF04932"/>
    </source>
</evidence>
<organism evidence="7 8">
    <name type="scientific">Phragmitibacter flavus</name>
    <dbReference type="NCBI Taxonomy" id="2576071"/>
    <lineage>
        <taxon>Bacteria</taxon>
        <taxon>Pseudomonadati</taxon>
        <taxon>Verrucomicrobiota</taxon>
        <taxon>Verrucomicrobiia</taxon>
        <taxon>Verrucomicrobiales</taxon>
        <taxon>Verrucomicrobiaceae</taxon>
        <taxon>Phragmitibacter</taxon>
    </lineage>
</organism>
<evidence type="ECO:0000256" key="2">
    <source>
        <dbReference type="ARBA" id="ARBA00022692"/>
    </source>
</evidence>
<sequence>MNSESISSSLPKKDRDIVAADTDALSSESLSGTTSVWKLLLVAAVPVVTVLTCGARAPWALATLALLVGTCILLMPPIGRIPLKVWVLPALALLLSLTFALPVVGELPDWRQALQRDFQIDTGNLHSPQPWTSSEKWILVTLVLVWMAFVISRGFADGERRIILRAMVVGLTAIAALAVWIKLRNVAGPSFWARDNLEPFQYGPFPNRNHFSGMCAVTGILAFVCTYDSFRRRHFGWVLFAICLAICFAALMLNTSRFGVVMFFAGCGGWMLTATLRSQSAHKMALFSSLFLIGTTFLLIFGQRIIQRFIGEGDVVATLASDGRLSLFGRVLKLIPEAPWMGWGIGNFDPIFNMLDGAPNTIYRASHPENDLLWFAAESGVPAALCMVLGIIVLAIQFGPWRPRNEKHNRRDRRLRNAAAISALAIVAQSLVDIPLHMLGLAVLFATLAGLGYNPHSLLPQPSSRRWLHVPAALFCFAAAILWISVARLTPLMPTDTYARQLYRGSTQMMIENRNAEALELINGAAIIRPLHWEIYFQRASIKLALGYSPQEALPDFARSRALEKYLTRFVAAEAQIWAIHHPPFAMAAYGEAIRRDRSSSQNYFYSAMEIARLHPELRSDARAMALKDPKLHLIFTLLSDGEEFSRELQALLTEHPELAIYNKAERLSLFQAWHAKADRSKLVRALQDKPAWLADGWSVLATDHALQGDFQSACKIAFDHLDPPFATSPPGNLSVDELNRLYLGNPTDIARGLQLYETLKLHDRIDEALQVLEELALLPSVPNKVIYEKALILNQKKEYAKSWETLQTYMNKISAS</sequence>
<feature type="transmembrane region" description="Helical" evidence="5">
    <location>
        <begin position="85"/>
        <end position="104"/>
    </location>
</feature>
<feature type="transmembrane region" description="Helical" evidence="5">
    <location>
        <begin position="258"/>
        <end position="277"/>
    </location>
</feature>
<comment type="subcellular location">
    <subcellularLocation>
        <location evidence="1">Membrane</location>
        <topology evidence="1">Multi-pass membrane protein</topology>
    </subcellularLocation>
</comment>
<feature type="transmembrane region" description="Helical" evidence="5">
    <location>
        <begin position="467"/>
        <end position="486"/>
    </location>
</feature>
<dbReference type="GO" id="GO:0016020">
    <property type="term" value="C:membrane"/>
    <property type="evidence" value="ECO:0007669"/>
    <property type="project" value="UniProtKB-SubCell"/>
</dbReference>
<keyword evidence="4 5" id="KW-0472">Membrane</keyword>
<feature type="transmembrane region" description="Helical" evidence="5">
    <location>
        <begin position="372"/>
        <end position="394"/>
    </location>
</feature>
<proteinExistence type="predicted"/>
<keyword evidence="7" id="KW-0436">Ligase</keyword>
<dbReference type="OrthoDB" id="183763at2"/>
<dbReference type="AlphaFoldDB" id="A0A5R8KC84"/>
<dbReference type="PANTHER" id="PTHR37422">
    <property type="entry name" value="TEICHURONIC ACID BIOSYNTHESIS PROTEIN TUAE"/>
    <property type="match status" value="1"/>
</dbReference>
<feature type="domain" description="O-antigen ligase-related" evidence="6">
    <location>
        <begin position="243"/>
        <end position="387"/>
    </location>
</feature>
<evidence type="ECO:0000313" key="8">
    <source>
        <dbReference type="Proteomes" id="UP000306196"/>
    </source>
</evidence>
<dbReference type="InterPro" id="IPR051533">
    <property type="entry name" value="WaaL-like"/>
</dbReference>
<dbReference type="EMBL" id="VAUV01000010">
    <property type="protein sequence ID" value="TLD69933.1"/>
    <property type="molecule type" value="Genomic_DNA"/>
</dbReference>
<feature type="transmembrane region" description="Helical" evidence="5">
    <location>
        <begin position="438"/>
        <end position="455"/>
    </location>
</feature>
<gene>
    <name evidence="7" type="ORF">FEM03_14470</name>
</gene>
<dbReference type="Pfam" id="PF04932">
    <property type="entry name" value="Wzy_C"/>
    <property type="match status" value="1"/>
</dbReference>
<evidence type="ECO:0000256" key="3">
    <source>
        <dbReference type="ARBA" id="ARBA00022989"/>
    </source>
</evidence>
<accession>A0A5R8KC84</accession>
<keyword evidence="8" id="KW-1185">Reference proteome</keyword>
<dbReference type="PANTHER" id="PTHR37422:SF23">
    <property type="entry name" value="TEICHURONIC ACID BIOSYNTHESIS PROTEIN TUAE"/>
    <property type="match status" value="1"/>
</dbReference>